<accession>A0ABD2PNI7</accession>
<dbReference type="Proteomes" id="UP001626550">
    <property type="component" value="Unassembled WGS sequence"/>
</dbReference>
<name>A0ABD2PNI7_9PLAT</name>
<evidence type="ECO:0000313" key="2">
    <source>
        <dbReference type="Proteomes" id="UP001626550"/>
    </source>
</evidence>
<dbReference type="AlphaFoldDB" id="A0ABD2PNI7"/>
<gene>
    <name evidence="1" type="ORF">Ciccas_012883</name>
</gene>
<dbReference type="SUPFAM" id="SSF52743">
    <property type="entry name" value="Subtilisin-like"/>
    <property type="match status" value="1"/>
</dbReference>
<sequence length="65" mass="6932">MIGFNITHSQEAEGLISFLARGVHVYSNSWGPNDDGKTTGGPHPLTMEAIKQGVTAVSQVQSSYI</sequence>
<proteinExistence type="predicted"/>
<dbReference type="InterPro" id="IPR036852">
    <property type="entry name" value="Peptidase_S8/S53_dom_sf"/>
</dbReference>
<dbReference type="EMBL" id="JBJKFK010004997">
    <property type="protein sequence ID" value="KAL3308583.1"/>
    <property type="molecule type" value="Genomic_DNA"/>
</dbReference>
<comment type="caution">
    <text evidence="1">The sequence shown here is derived from an EMBL/GenBank/DDBJ whole genome shotgun (WGS) entry which is preliminary data.</text>
</comment>
<evidence type="ECO:0000313" key="1">
    <source>
        <dbReference type="EMBL" id="KAL3308583.1"/>
    </source>
</evidence>
<keyword evidence="2" id="KW-1185">Reference proteome</keyword>
<protein>
    <submittedName>
        <fullName evidence="1">Uncharacterized protein</fullName>
    </submittedName>
</protein>
<reference evidence="1 2" key="1">
    <citation type="submission" date="2024-11" db="EMBL/GenBank/DDBJ databases">
        <title>Adaptive evolution of stress response genes in parasites aligns with host niche diversity.</title>
        <authorList>
            <person name="Hahn C."/>
            <person name="Resl P."/>
        </authorList>
    </citation>
    <scope>NUCLEOTIDE SEQUENCE [LARGE SCALE GENOMIC DNA]</scope>
    <source>
        <strain evidence="1">EGGRZ-B1_66</strain>
        <tissue evidence="1">Body</tissue>
    </source>
</reference>
<organism evidence="1 2">
    <name type="scientific">Cichlidogyrus casuarinus</name>
    <dbReference type="NCBI Taxonomy" id="1844966"/>
    <lineage>
        <taxon>Eukaryota</taxon>
        <taxon>Metazoa</taxon>
        <taxon>Spiralia</taxon>
        <taxon>Lophotrochozoa</taxon>
        <taxon>Platyhelminthes</taxon>
        <taxon>Monogenea</taxon>
        <taxon>Monopisthocotylea</taxon>
        <taxon>Dactylogyridea</taxon>
        <taxon>Ancyrocephalidae</taxon>
        <taxon>Cichlidogyrus</taxon>
    </lineage>
</organism>